<evidence type="ECO:0000259" key="1">
    <source>
        <dbReference type="Pfam" id="PF26284"/>
    </source>
</evidence>
<gene>
    <name evidence="2" type="ORF">OESDEN_03671</name>
</gene>
<sequence>MKLARTATMIDKLDMFEWSSGIRVAYCVDAPLPDLLSPFRRTFSKVATKYCHNITACNLKKQ</sequence>
<evidence type="ECO:0000313" key="3">
    <source>
        <dbReference type="Proteomes" id="UP000053660"/>
    </source>
</evidence>
<protein>
    <recommendedName>
        <fullName evidence="1">DUF8077 domain-containing protein</fullName>
    </recommendedName>
</protein>
<feature type="domain" description="DUF8077" evidence="1">
    <location>
        <begin position="13"/>
        <end position="62"/>
    </location>
</feature>
<proteinExistence type="predicted"/>
<dbReference type="Proteomes" id="UP000053660">
    <property type="component" value="Unassembled WGS sequence"/>
</dbReference>
<reference evidence="2 3" key="1">
    <citation type="submission" date="2014-03" db="EMBL/GenBank/DDBJ databases">
        <title>Draft genome of the hookworm Oesophagostomum dentatum.</title>
        <authorList>
            <person name="Mitreva M."/>
        </authorList>
    </citation>
    <scope>NUCLEOTIDE SEQUENCE [LARGE SCALE GENOMIC DNA]</scope>
    <source>
        <strain evidence="2 3">OD-Hann</strain>
    </source>
</reference>
<name>A0A0B1TJT0_OESDE</name>
<dbReference type="InterPro" id="IPR058390">
    <property type="entry name" value="DUF8077"/>
</dbReference>
<dbReference type="EMBL" id="KN549685">
    <property type="protein sequence ID" value="KHJ96366.1"/>
    <property type="molecule type" value="Genomic_DNA"/>
</dbReference>
<dbReference type="Pfam" id="PF26284">
    <property type="entry name" value="DUF8077"/>
    <property type="match status" value="1"/>
</dbReference>
<keyword evidence="3" id="KW-1185">Reference proteome</keyword>
<dbReference type="AlphaFoldDB" id="A0A0B1TJT0"/>
<evidence type="ECO:0000313" key="2">
    <source>
        <dbReference type="EMBL" id="KHJ96366.1"/>
    </source>
</evidence>
<dbReference type="OrthoDB" id="5858611at2759"/>
<accession>A0A0B1TJT0</accession>
<organism evidence="2 3">
    <name type="scientific">Oesophagostomum dentatum</name>
    <name type="common">Nodular worm</name>
    <dbReference type="NCBI Taxonomy" id="61180"/>
    <lineage>
        <taxon>Eukaryota</taxon>
        <taxon>Metazoa</taxon>
        <taxon>Ecdysozoa</taxon>
        <taxon>Nematoda</taxon>
        <taxon>Chromadorea</taxon>
        <taxon>Rhabditida</taxon>
        <taxon>Rhabditina</taxon>
        <taxon>Rhabditomorpha</taxon>
        <taxon>Strongyloidea</taxon>
        <taxon>Strongylidae</taxon>
        <taxon>Oesophagostomum</taxon>
    </lineage>
</organism>